<dbReference type="EMBL" id="CSAJ01000292">
    <property type="protein sequence ID" value="COW31694.1"/>
    <property type="molecule type" value="Genomic_DNA"/>
</dbReference>
<protein>
    <submittedName>
        <fullName evidence="2">Uncharacterized protein</fullName>
    </submittedName>
</protein>
<feature type="region of interest" description="Disordered" evidence="1">
    <location>
        <begin position="1"/>
        <end position="42"/>
    </location>
</feature>
<name>A0A655J2I8_MYCTX</name>
<gene>
    <name evidence="2" type="ORF">ERS007720_02329</name>
</gene>
<proteinExistence type="predicted"/>
<dbReference type="AlphaFoldDB" id="A0A655J2I8"/>
<evidence type="ECO:0000313" key="2">
    <source>
        <dbReference type="EMBL" id="COW31694.1"/>
    </source>
</evidence>
<reference evidence="2 3" key="1">
    <citation type="submission" date="2015-03" db="EMBL/GenBank/DDBJ databases">
        <authorList>
            <consortium name="Pathogen Informatics"/>
        </authorList>
    </citation>
    <scope>NUCLEOTIDE SEQUENCE [LARGE SCALE GENOMIC DNA]</scope>
    <source>
        <strain evidence="2 3">M09401471</strain>
    </source>
</reference>
<dbReference type="Proteomes" id="UP000044938">
    <property type="component" value="Unassembled WGS sequence"/>
</dbReference>
<evidence type="ECO:0000313" key="3">
    <source>
        <dbReference type="Proteomes" id="UP000044938"/>
    </source>
</evidence>
<evidence type="ECO:0000256" key="1">
    <source>
        <dbReference type="SAM" id="MobiDB-lite"/>
    </source>
</evidence>
<organism evidence="2 3">
    <name type="scientific">Mycobacterium tuberculosis</name>
    <dbReference type="NCBI Taxonomy" id="1773"/>
    <lineage>
        <taxon>Bacteria</taxon>
        <taxon>Bacillati</taxon>
        <taxon>Actinomycetota</taxon>
        <taxon>Actinomycetes</taxon>
        <taxon>Mycobacteriales</taxon>
        <taxon>Mycobacteriaceae</taxon>
        <taxon>Mycobacterium</taxon>
        <taxon>Mycobacterium tuberculosis complex</taxon>
    </lineage>
</organism>
<accession>A0A655J2I8</accession>
<sequence>MPLGSGAVLVSAGDRHSDAGRKPVRHGGGWLSARPPTPSPAWPGNSVVTDWAIAPDCGKNTNACSTPLW</sequence>